<dbReference type="Pfam" id="PF00440">
    <property type="entry name" value="TetR_N"/>
    <property type="match status" value="1"/>
</dbReference>
<reference evidence="6" key="2">
    <citation type="submission" date="2021-04" db="EMBL/GenBank/DDBJ databases">
        <authorList>
            <person name="Gilroy R."/>
        </authorList>
    </citation>
    <scope>NUCLEOTIDE SEQUENCE</scope>
    <source>
        <strain evidence="6">ChiHjej10B9-743</strain>
    </source>
</reference>
<dbReference type="PANTHER" id="PTHR30055:SF234">
    <property type="entry name" value="HTH-TYPE TRANSCRIPTIONAL REGULATOR BETI"/>
    <property type="match status" value="1"/>
</dbReference>
<sequence>MPAIFSEEERRGLRLRMLDIGWELLRDKGFRALRVEDVARRAGLAKGTFYHFFPSKDAFLQEMVAENRRELSSEVEGLLADEGRPDEARVRACLHEVWNSDRLVFRCVGLEDYRRVCLTLPEGFQLGPVAGSGIIGGLLERVAPGRDAEVHEVAMALQRVAALALMTEGVSDRATLDRVVDILIDDAVDVLFGRRDASGEPVREGAGRS</sequence>
<gene>
    <name evidence="6" type="ORF">IAA42_05525</name>
</gene>
<keyword evidence="2 4" id="KW-0238">DNA-binding</keyword>
<dbReference type="Proteomes" id="UP000824133">
    <property type="component" value="Unassembled WGS sequence"/>
</dbReference>
<feature type="domain" description="HTH tetR-type" evidence="5">
    <location>
        <begin position="11"/>
        <end position="71"/>
    </location>
</feature>
<evidence type="ECO:0000313" key="7">
    <source>
        <dbReference type="Proteomes" id="UP000824133"/>
    </source>
</evidence>
<accession>A0A9D2CHX2</accession>
<keyword evidence="1" id="KW-0805">Transcription regulation</keyword>
<name>A0A9D2CHX2_9ACTN</name>
<dbReference type="SUPFAM" id="SSF46689">
    <property type="entry name" value="Homeodomain-like"/>
    <property type="match status" value="1"/>
</dbReference>
<proteinExistence type="predicted"/>
<dbReference type="GO" id="GO:0003700">
    <property type="term" value="F:DNA-binding transcription factor activity"/>
    <property type="evidence" value="ECO:0007669"/>
    <property type="project" value="TreeGrafter"/>
</dbReference>
<evidence type="ECO:0000259" key="5">
    <source>
        <dbReference type="PROSITE" id="PS50977"/>
    </source>
</evidence>
<evidence type="ECO:0000313" key="6">
    <source>
        <dbReference type="EMBL" id="HIY79876.1"/>
    </source>
</evidence>
<dbReference type="PRINTS" id="PR00455">
    <property type="entry name" value="HTHTETR"/>
</dbReference>
<dbReference type="InterPro" id="IPR050109">
    <property type="entry name" value="HTH-type_TetR-like_transc_reg"/>
</dbReference>
<reference evidence="6" key="1">
    <citation type="journal article" date="2021" name="PeerJ">
        <title>Extensive microbial diversity within the chicken gut microbiome revealed by metagenomics and culture.</title>
        <authorList>
            <person name="Gilroy R."/>
            <person name="Ravi A."/>
            <person name="Getino M."/>
            <person name="Pursley I."/>
            <person name="Horton D.L."/>
            <person name="Alikhan N.F."/>
            <person name="Baker D."/>
            <person name="Gharbi K."/>
            <person name="Hall N."/>
            <person name="Watson M."/>
            <person name="Adriaenssens E.M."/>
            <person name="Foster-Nyarko E."/>
            <person name="Jarju S."/>
            <person name="Secka A."/>
            <person name="Antonio M."/>
            <person name="Oren A."/>
            <person name="Chaudhuri R.R."/>
            <person name="La Ragione R."/>
            <person name="Hildebrand F."/>
            <person name="Pallen M.J."/>
        </authorList>
    </citation>
    <scope>NUCLEOTIDE SEQUENCE</scope>
    <source>
        <strain evidence="6">ChiHjej10B9-743</strain>
    </source>
</reference>
<dbReference type="AlphaFoldDB" id="A0A9D2CHX2"/>
<feature type="DNA-binding region" description="H-T-H motif" evidence="4">
    <location>
        <begin position="34"/>
        <end position="53"/>
    </location>
</feature>
<dbReference type="PROSITE" id="PS50977">
    <property type="entry name" value="HTH_TETR_2"/>
    <property type="match status" value="1"/>
</dbReference>
<evidence type="ECO:0000256" key="4">
    <source>
        <dbReference type="PROSITE-ProRule" id="PRU00335"/>
    </source>
</evidence>
<dbReference type="InterPro" id="IPR001647">
    <property type="entry name" value="HTH_TetR"/>
</dbReference>
<keyword evidence="3" id="KW-0804">Transcription</keyword>
<protein>
    <submittedName>
        <fullName evidence="6">TetR/AcrR family transcriptional regulator</fullName>
    </submittedName>
</protein>
<evidence type="ECO:0000256" key="2">
    <source>
        <dbReference type="ARBA" id="ARBA00023125"/>
    </source>
</evidence>
<dbReference type="Gene3D" id="1.10.357.10">
    <property type="entry name" value="Tetracycline Repressor, domain 2"/>
    <property type="match status" value="1"/>
</dbReference>
<dbReference type="InterPro" id="IPR009057">
    <property type="entry name" value="Homeodomain-like_sf"/>
</dbReference>
<dbReference type="GO" id="GO:0000976">
    <property type="term" value="F:transcription cis-regulatory region binding"/>
    <property type="evidence" value="ECO:0007669"/>
    <property type="project" value="TreeGrafter"/>
</dbReference>
<evidence type="ECO:0000256" key="3">
    <source>
        <dbReference type="ARBA" id="ARBA00023163"/>
    </source>
</evidence>
<organism evidence="6 7">
    <name type="scientific">Candidatus Olsenella excrementavium</name>
    <dbReference type="NCBI Taxonomy" id="2838709"/>
    <lineage>
        <taxon>Bacteria</taxon>
        <taxon>Bacillati</taxon>
        <taxon>Actinomycetota</taxon>
        <taxon>Coriobacteriia</taxon>
        <taxon>Coriobacteriales</taxon>
        <taxon>Atopobiaceae</taxon>
        <taxon>Olsenella</taxon>
    </lineage>
</organism>
<evidence type="ECO:0000256" key="1">
    <source>
        <dbReference type="ARBA" id="ARBA00023015"/>
    </source>
</evidence>
<dbReference type="PANTHER" id="PTHR30055">
    <property type="entry name" value="HTH-TYPE TRANSCRIPTIONAL REGULATOR RUTR"/>
    <property type="match status" value="1"/>
</dbReference>
<dbReference type="EMBL" id="DXCP01000040">
    <property type="protein sequence ID" value="HIY79876.1"/>
    <property type="molecule type" value="Genomic_DNA"/>
</dbReference>
<comment type="caution">
    <text evidence="6">The sequence shown here is derived from an EMBL/GenBank/DDBJ whole genome shotgun (WGS) entry which is preliminary data.</text>
</comment>